<dbReference type="AlphaFoldDB" id="A0A7H0HBP4"/>
<accession>A0A7H0HBP4</accession>
<keyword evidence="2" id="KW-1185">Reference proteome</keyword>
<sequence length="181" mass="19881">MSPHVTITTLPQPSVIHAALPGAHFWDAYAAPDPAPEASALQAWLDLAVRTPGWTRRLMALRNRLVRLVGLQDLGQLDGGLGAGRPQAARYRVGDRVGIFTIRHLDAREVVMGQDDKHLDVQVSLCKREQDGRSVVVLGTVVHVHNTLGHAYMAVVKPFHRRIVRAMLARMPLPAADHGPR</sequence>
<dbReference type="KEGG" id="amon:H9L24_12625"/>
<dbReference type="Proteomes" id="UP000516057">
    <property type="component" value="Chromosome"/>
</dbReference>
<evidence type="ECO:0000313" key="2">
    <source>
        <dbReference type="Proteomes" id="UP000516057"/>
    </source>
</evidence>
<evidence type="ECO:0000313" key="1">
    <source>
        <dbReference type="EMBL" id="QNP57960.1"/>
    </source>
</evidence>
<reference evidence="1 2" key="1">
    <citation type="submission" date="2020-08" db="EMBL/GenBank/DDBJ databases">
        <title>Genome sequence of Acidovorax monticola KACC 19171T.</title>
        <authorList>
            <person name="Hyun D.-W."/>
            <person name="Bae J.-W."/>
        </authorList>
    </citation>
    <scope>NUCLEOTIDE SEQUENCE [LARGE SCALE GENOMIC DNA]</scope>
    <source>
        <strain evidence="1 2">KACC 19171</strain>
    </source>
</reference>
<dbReference type="EMBL" id="CP060790">
    <property type="protein sequence ID" value="QNP57960.1"/>
    <property type="molecule type" value="Genomic_DNA"/>
</dbReference>
<gene>
    <name evidence="1" type="ORF">H9L24_12625</name>
</gene>
<dbReference type="InterPro" id="IPR021295">
    <property type="entry name" value="DUF2867"/>
</dbReference>
<dbReference type="RefSeq" id="WP_187734960.1">
    <property type="nucleotide sequence ID" value="NZ_CP060790.1"/>
</dbReference>
<name>A0A7H0HBP4_9BURK</name>
<proteinExistence type="predicted"/>
<organism evidence="1 2">
    <name type="scientific">Paenacidovorax monticola</name>
    <dbReference type="NCBI Taxonomy" id="1926868"/>
    <lineage>
        <taxon>Bacteria</taxon>
        <taxon>Pseudomonadati</taxon>
        <taxon>Pseudomonadota</taxon>
        <taxon>Betaproteobacteria</taxon>
        <taxon>Burkholderiales</taxon>
        <taxon>Comamonadaceae</taxon>
        <taxon>Paenacidovorax</taxon>
    </lineage>
</organism>
<protein>
    <submittedName>
        <fullName evidence="1">DUF2867 domain-containing protein</fullName>
    </submittedName>
</protein>
<dbReference type="Pfam" id="PF11066">
    <property type="entry name" value="DUF2867"/>
    <property type="match status" value="1"/>
</dbReference>